<evidence type="ECO:0000256" key="5">
    <source>
        <dbReference type="ARBA" id="ARBA00022692"/>
    </source>
</evidence>
<gene>
    <name evidence="14" type="ORF">SAMN05421546_2115</name>
</gene>
<dbReference type="Pfam" id="PF06736">
    <property type="entry name" value="TMEM175"/>
    <property type="match status" value="1"/>
</dbReference>
<dbReference type="PANTHER" id="PTHR31462">
    <property type="entry name" value="ENDOSOMAL/LYSOSOMAL POTASSIUM CHANNEL TMEM175"/>
    <property type="match status" value="1"/>
</dbReference>
<dbReference type="GO" id="GO:0015252">
    <property type="term" value="F:proton channel activity"/>
    <property type="evidence" value="ECO:0007669"/>
    <property type="project" value="InterPro"/>
</dbReference>
<evidence type="ECO:0000256" key="8">
    <source>
        <dbReference type="ARBA" id="ARBA00022989"/>
    </source>
</evidence>
<evidence type="ECO:0000256" key="13">
    <source>
        <dbReference type="SAM" id="Phobius"/>
    </source>
</evidence>
<proteinExistence type="inferred from homology"/>
<feature type="transmembrane region" description="Helical" evidence="13">
    <location>
        <begin position="76"/>
        <end position="98"/>
    </location>
</feature>
<evidence type="ECO:0000256" key="9">
    <source>
        <dbReference type="ARBA" id="ARBA00023065"/>
    </source>
</evidence>
<evidence type="ECO:0000256" key="7">
    <source>
        <dbReference type="ARBA" id="ARBA00022958"/>
    </source>
</evidence>
<feature type="transmembrane region" description="Helical" evidence="13">
    <location>
        <begin position="182"/>
        <end position="201"/>
    </location>
</feature>
<comment type="subcellular location">
    <subcellularLocation>
        <location evidence="1">Membrane</location>
        <topology evidence="1">Multi-pass membrane protein</topology>
    </subcellularLocation>
</comment>
<feature type="transmembrane region" description="Helical" evidence="13">
    <location>
        <begin position="144"/>
        <end position="161"/>
    </location>
</feature>
<evidence type="ECO:0000313" key="14">
    <source>
        <dbReference type="EMBL" id="SIQ96470.1"/>
    </source>
</evidence>
<dbReference type="InterPro" id="IPR010617">
    <property type="entry name" value="TMEM175-like"/>
</dbReference>
<evidence type="ECO:0000256" key="6">
    <source>
        <dbReference type="ARBA" id="ARBA00022826"/>
    </source>
</evidence>
<keyword evidence="15" id="KW-1185">Reference proteome</keyword>
<dbReference type="PANTHER" id="PTHR31462:SF5">
    <property type="entry name" value="ENDOSOMAL_LYSOSOMAL PROTON CHANNEL TMEM175"/>
    <property type="match status" value="1"/>
</dbReference>
<evidence type="ECO:0000256" key="1">
    <source>
        <dbReference type="ARBA" id="ARBA00004141"/>
    </source>
</evidence>
<evidence type="ECO:0000256" key="12">
    <source>
        <dbReference type="ARBA" id="ARBA00034430"/>
    </source>
</evidence>
<keyword evidence="11" id="KW-0407">Ion channel</keyword>
<feature type="transmembrane region" description="Helical" evidence="13">
    <location>
        <begin position="110"/>
        <end position="132"/>
    </location>
</feature>
<protein>
    <submittedName>
        <fullName evidence="14">Uncharacterized membrane protein</fullName>
    </submittedName>
</protein>
<keyword evidence="3" id="KW-0813">Transport</keyword>
<evidence type="ECO:0000313" key="15">
    <source>
        <dbReference type="Proteomes" id="UP000241788"/>
    </source>
</evidence>
<sequence length="239" mass="26459">MRPLTFYGMVVWLVQNEWMNESPSISVPADVFPHDRVVFFSDAVFAIAITLLAIELKPPAEELVAQFGAGGAWAHQIPLFVAFVISFMVTALFWAGHMQAWKMVGRVTPGLLWLNIGQLMFVALMPFATALYSESFMSDHVGPLVGYCLVLTGIPLFSFLTRRAMVRSQGVAQKLGPIGTRWFLVRTLVPLIVFAACIPLAFILPSWMGGMLFFLIFPITPLARRWALRGHADQAGDAA</sequence>
<dbReference type="EMBL" id="FTLW01000005">
    <property type="protein sequence ID" value="SIQ96470.1"/>
    <property type="molecule type" value="Genomic_DNA"/>
</dbReference>
<comment type="similarity">
    <text evidence="2">Belongs to the TMEM175 family.</text>
</comment>
<dbReference type="GO" id="GO:0005267">
    <property type="term" value="F:potassium channel activity"/>
    <property type="evidence" value="ECO:0007669"/>
    <property type="project" value="UniProtKB-KW"/>
</dbReference>
<evidence type="ECO:0000256" key="4">
    <source>
        <dbReference type="ARBA" id="ARBA00022538"/>
    </source>
</evidence>
<name>A0A1N6X2I4_9GAMM</name>
<keyword evidence="8 13" id="KW-1133">Transmembrane helix</keyword>
<feature type="transmembrane region" description="Helical" evidence="13">
    <location>
        <begin position="37"/>
        <end position="56"/>
    </location>
</feature>
<evidence type="ECO:0000256" key="3">
    <source>
        <dbReference type="ARBA" id="ARBA00022448"/>
    </source>
</evidence>
<keyword evidence="9" id="KW-0406">Ion transport</keyword>
<keyword evidence="10 13" id="KW-0472">Membrane</keyword>
<comment type="catalytic activity">
    <reaction evidence="12">
        <text>K(+)(in) = K(+)(out)</text>
        <dbReference type="Rhea" id="RHEA:29463"/>
        <dbReference type="ChEBI" id="CHEBI:29103"/>
    </reaction>
</comment>
<keyword evidence="6" id="KW-0631">Potassium channel</keyword>
<dbReference type="Proteomes" id="UP000241788">
    <property type="component" value="Unassembled WGS sequence"/>
</dbReference>
<evidence type="ECO:0000256" key="10">
    <source>
        <dbReference type="ARBA" id="ARBA00023136"/>
    </source>
</evidence>
<evidence type="ECO:0000256" key="2">
    <source>
        <dbReference type="ARBA" id="ARBA00006920"/>
    </source>
</evidence>
<dbReference type="STRING" id="1604334.SAMN05421546_2115"/>
<reference evidence="15" key="1">
    <citation type="submission" date="2017-01" db="EMBL/GenBank/DDBJ databases">
        <authorList>
            <person name="Varghese N."/>
            <person name="Submissions S."/>
        </authorList>
    </citation>
    <scope>NUCLEOTIDE SEQUENCE [LARGE SCALE GENOMIC DNA]</scope>
    <source>
        <strain evidence="15">UM1</strain>
    </source>
</reference>
<keyword evidence="7" id="KW-0630">Potassium</keyword>
<evidence type="ECO:0000256" key="11">
    <source>
        <dbReference type="ARBA" id="ARBA00023303"/>
    </source>
</evidence>
<dbReference type="GO" id="GO:0016020">
    <property type="term" value="C:membrane"/>
    <property type="evidence" value="ECO:0007669"/>
    <property type="project" value="UniProtKB-SubCell"/>
</dbReference>
<keyword evidence="4" id="KW-0633">Potassium transport</keyword>
<dbReference type="AlphaFoldDB" id="A0A1N6X2I4"/>
<feature type="transmembrane region" description="Helical" evidence="13">
    <location>
        <begin position="207"/>
        <end position="223"/>
    </location>
</feature>
<accession>A0A1N6X2I4</accession>
<organism evidence="14 15">
    <name type="scientific">Solilutibacter tolerans</name>
    <dbReference type="NCBI Taxonomy" id="1604334"/>
    <lineage>
        <taxon>Bacteria</taxon>
        <taxon>Pseudomonadati</taxon>
        <taxon>Pseudomonadota</taxon>
        <taxon>Gammaproteobacteria</taxon>
        <taxon>Lysobacterales</taxon>
        <taxon>Lysobacteraceae</taxon>
        <taxon>Solilutibacter</taxon>
    </lineage>
</organism>
<keyword evidence="5 13" id="KW-0812">Transmembrane</keyword>